<dbReference type="InterPro" id="IPR000160">
    <property type="entry name" value="GGDEF_dom"/>
</dbReference>
<dbReference type="RefSeq" id="WP_152009629.1">
    <property type="nucleotide sequence ID" value="NZ_JAAAML010000003.1"/>
</dbReference>
<sequence length="353" mass="38920">MDKQISAASSIGLRVATAMYQMGIDGLPRNYELVYEAYSGANPELTKEFVGIGKNKTQRALDELGRKYLPHHHEETQVAKTNDRMRSQMTTFRSLLEEEKSSLSDYGKIISEASRTFAKEGDLDKETLNRSIQQLSEATERQASRSEAMVAEASEQAAQLDGVKADIENFERMKFIDSLTGLANRRSFNKAAARIFANPELPMMCGLAYVEIDDFKRICEADSKGTGDFAVRQVGQLFQKAMQSGDLVARLDGNRFAFLINSSDEQEIMRAVERLRGAATSKPLVHPKTGRAIGNPTLSIGIVMSILAEGAGELMADAEKAMAASSREGGDRVTFYSDTEHAATTSGWMIYRP</sequence>
<dbReference type="Pfam" id="PF00990">
    <property type="entry name" value="GGDEF"/>
    <property type="match status" value="1"/>
</dbReference>
<gene>
    <name evidence="4" type="ORF">GTW23_15490</name>
</gene>
<dbReference type="Gene3D" id="3.30.70.270">
    <property type="match status" value="1"/>
</dbReference>
<feature type="domain" description="GGDEF" evidence="3">
    <location>
        <begin position="203"/>
        <end position="338"/>
    </location>
</feature>
<dbReference type="SMART" id="SM00267">
    <property type="entry name" value="GGDEF"/>
    <property type="match status" value="1"/>
</dbReference>
<evidence type="ECO:0000256" key="1">
    <source>
        <dbReference type="ARBA" id="ARBA00012528"/>
    </source>
</evidence>
<protein>
    <recommendedName>
        <fullName evidence="1">diguanylate cyclase</fullName>
        <ecNumber evidence="1">2.7.7.65</ecNumber>
    </recommendedName>
</protein>
<dbReference type="SUPFAM" id="SSF55073">
    <property type="entry name" value="Nucleotide cyclase"/>
    <property type="match status" value="1"/>
</dbReference>
<organism evidence="4 5">
    <name type="scientific">Hoeflea alexandrii</name>
    <dbReference type="NCBI Taxonomy" id="288436"/>
    <lineage>
        <taxon>Bacteria</taxon>
        <taxon>Pseudomonadati</taxon>
        <taxon>Pseudomonadota</taxon>
        <taxon>Alphaproteobacteria</taxon>
        <taxon>Hyphomicrobiales</taxon>
        <taxon>Rhizobiaceae</taxon>
        <taxon>Hoeflea</taxon>
    </lineage>
</organism>
<evidence type="ECO:0000259" key="3">
    <source>
        <dbReference type="PROSITE" id="PS50887"/>
    </source>
</evidence>
<dbReference type="Proteomes" id="UP001320715">
    <property type="component" value="Unassembled WGS sequence"/>
</dbReference>
<keyword evidence="5" id="KW-1185">Reference proteome</keyword>
<dbReference type="PANTHER" id="PTHR45138">
    <property type="entry name" value="REGULATORY COMPONENTS OF SENSORY TRANSDUCTION SYSTEM"/>
    <property type="match status" value="1"/>
</dbReference>
<dbReference type="PANTHER" id="PTHR45138:SF9">
    <property type="entry name" value="DIGUANYLATE CYCLASE DGCM-RELATED"/>
    <property type="match status" value="1"/>
</dbReference>
<dbReference type="NCBIfam" id="TIGR00254">
    <property type="entry name" value="GGDEF"/>
    <property type="match status" value="1"/>
</dbReference>
<name>A0ABT1CTR1_9HYPH</name>
<proteinExistence type="predicted"/>
<reference evidence="4 5" key="1">
    <citation type="submission" date="2020-01" db="EMBL/GenBank/DDBJ databases">
        <title>Genomes of bacteria type strains.</title>
        <authorList>
            <person name="Chen J."/>
            <person name="Zhu S."/>
            <person name="Yang J."/>
        </authorList>
    </citation>
    <scope>NUCLEOTIDE SEQUENCE [LARGE SCALE GENOMIC DNA]</scope>
    <source>
        <strain evidence="4 5">DSM 16655</strain>
    </source>
</reference>
<dbReference type="EC" id="2.7.7.65" evidence="1"/>
<evidence type="ECO:0000256" key="2">
    <source>
        <dbReference type="ARBA" id="ARBA00034247"/>
    </source>
</evidence>
<dbReference type="InterPro" id="IPR029787">
    <property type="entry name" value="Nucleotide_cyclase"/>
</dbReference>
<comment type="caution">
    <text evidence="4">The sequence shown here is derived from an EMBL/GenBank/DDBJ whole genome shotgun (WGS) entry which is preliminary data.</text>
</comment>
<dbReference type="CDD" id="cd01949">
    <property type="entry name" value="GGDEF"/>
    <property type="match status" value="1"/>
</dbReference>
<comment type="catalytic activity">
    <reaction evidence="2">
        <text>2 GTP = 3',3'-c-di-GMP + 2 diphosphate</text>
        <dbReference type="Rhea" id="RHEA:24898"/>
        <dbReference type="ChEBI" id="CHEBI:33019"/>
        <dbReference type="ChEBI" id="CHEBI:37565"/>
        <dbReference type="ChEBI" id="CHEBI:58805"/>
        <dbReference type="EC" id="2.7.7.65"/>
    </reaction>
</comment>
<dbReference type="InterPro" id="IPR050469">
    <property type="entry name" value="Diguanylate_Cyclase"/>
</dbReference>
<evidence type="ECO:0000313" key="4">
    <source>
        <dbReference type="EMBL" id="MCO6409585.1"/>
    </source>
</evidence>
<dbReference type="EMBL" id="JAAAML010000003">
    <property type="protein sequence ID" value="MCO6409585.1"/>
    <property type="molecule type" value="Genomic_DNA"/>
</dbReference>
<accession>A0ABT1CTR1</accession>
<dbReference type="InterPro" id="IPR043128">
    <property type="entry name" value="Rev_trsase/Diguanyl_cyclase"/>
</dbReference>
<dbReference type="PROSITE" id="PS50887">
    <property type="entry name" value="GGDEF"/>
    <property type="match status" value="1"/>
</dbReference>
<evidence type="ECO:0000313" key="5">
    <source>
        <dbReference type="Proteomes" id="UP001320715"/>
    </source>
</evidence>